<evidence type="ECO:0000313" key="2">
    <source>
        <dbReference type="Proteomes" id="UP001442468"/>
    </source>
</evidence>
<gene>
    <name evidence="1" type="ORF">ABE960_09535</name>
</gene>
<accession>A0ABV1NFD3</accession>
<dbReference type="Gene3D" id="1.10.490.10">
    <property type="entry name" value="Globins"/>
    <property type="match status" value="1"/>
</dbReference>
<name>A0ABV1NFD3_9GAMM</name>
<dbReference type="RefSeq" id="WP_349762031.1">
    <property type="nucleotide sequence ID" value="NZ_JBEGCJ010000004.1"/>
</dbReference>
<comment type="caution">
    <text evidence="1">The sequence shown here is derived from an EMBL/GenBank/DDBJ whole genome shotgun (WGS) entry which is preliminary data.</text>
</comment>
<dbReference type="InterPro" id="IPR012292">
    <property type="entry name" value="Globin/Proto"/>
</dbReference>
<keyword evidence="2" id="KW-1185">Reference proteome</keyword>
<sequence>MDIELLFNASFARVLDQEVEGKTFFAAFYERFLAASPEVAEKFRHTDMARQQQMLKKSFYYLLAFYGSSNAGYYLDQVAISHSRTHLDIRPEIYDLWLDALVETARRFDACFEDDIELAWRLVMTPGIVYITFYYDRVAGPPGARS</sequence>
<dbReference type="SUPFAM" id="SSF46458">
    <property type="entry name" value="Globin-like"/>
    <property type="match status" value="1"/>
</dbReference>
<dbReference type="CDD" id="cd01040">
    <property type="entry name" value="Mb-like"/>
    <property type="match status" value="1"/>
</dbReference>
<dbReference type="InterPro" id="IPR044399">
    <property type="entry name" value="Mb-like_M"/>
</dbReference>
<organism evidence="1 2">
    <name type="scientific">Halomonas aquatica</name>
    <dbReference type="NCBI Taxonomy" id="3151123"/>
    <lineage>
        <taxon>Bacteria</taxon>
        <taxon>Pseudomonadati</taxon>
        <taxon>Pseudomonadota</taxon>
        <taxon>Gammaproteobacteria</taxon>
        <taxon>Oceanospirillales</taxon>
        <taxon>Halomonadaceae</taxon>
        <taxon>Halomonas</taxon>
    </lineage>
</organism>
<dbReference type="InterPro" id="IPR009050">
    <property type="entry name" value="Globin-like_sf"/>
</dbReference>
<proteinExistence type="predicted"/>
<evidence type="ECO:0000313" key="1">
    <source>
        <dbReference type="EMBL" id="MEQ6917762.1"/>
    </source>
</evidence>
<dbReference type="Proteomes" id="UP001442468">
    <property type="component" value="Unassembled WGS sequence"/>
</dbReference>
<reference evidence="1 2" key="1">
    <citation type="submission" date="2024-05" db="EMBL/GenBank/DDBJ databases">
        <title>Halomonas sp. SSM6 16S ribosomal RNA gene Genome sequencing and assembly.</title>
        <authorList>
            <person name="Yook S."/>
        </authorList>
    </citation>
    <scope>NUCLEOTIDE SEQUENCE [LARGE SCALE GENOMIC DNA]</scope>
    <source>
        <strain evidence="1 2">SSM6</strain>
    </source>
</reference>
<dbReference type="EMBL" id="JBEGCJ010000004">
    <property type="protein sequence ID" value="MEQ6917762.1"/>
    <property type="molecule type" value="Genomic_DNA"/>
</dbReference>
<protein>
    <submittedName>
        <fullName evidence="1">Globin</fullName>
    </submittedName>
</protein>